<gene>
    <name evidence="1" type="ORF">CPELLU_LOCUS12117</name>
</gene>
<dbReference type="AlphaFoldDB" id="A0A9N9N6S1"/>
<accession>A0A9N9N6S1</accession>
<dbReference type="Proteomes" id="UP000789759">
    <property type="component" value="Unassembled WGS sequence"/>
</dbReference>
<evidence type="ECO:0000313" key="1">
    <source>
        <dbReference type="EMBL" id="CAG8706736.1"/>
    </source>
</evidence>
<keyword evidence="2" id="KW-1185">Reference proteome</keyword>
<dbReference type="OrthoDB" id="2429771at2759"/>
<dbReference type="EMBL" id="CAJVQA010011386">
    <property type="protein sequence ID" value="CAG8706736.1"/>
    <property type="molecule type" value="Genomic_DNA"/>
</dbReference>
<name>A0A9N9N6S1_9GLOM</name>
<sequence length="480" mass="55327">MLSDINEPGPGFEYFLDTSCQDWDAVQYHEAWKESNLGLDKAIVTRSFNKQMQKIKEQGTEEEKKNAIRLENQFRISKSHSVATHGTTSSHGYGLRLRYYSYPWNYVFAWLWTTSPLLATATHGTTSSHGYGLQQIESVSLIFVNKINYRTDVTDILYLAKVFTGINNLNAKPITKRNRDEKNSDDKIKNIKKPYLMKSNQNDNLILKSADSKINQKLPSEYNGLIYTPHMYVDIEPEYYDARKRTKIIYSWEDAIDKIDFRNISNKDRIFESYNLSNEFRSINKDNEDTFVHSILHNLINEIFHDPMLELVWANSESFVSKSQCLNNKENAPVKGNKSDFKILTNTKDEVLFGEVKPRDSTSVLVKKDLVKLAEFQAGTLDELTKKYGNRIGMISFGIWICGEHIRIYDMDLNYDGIYRMILVADVCVPIEREKIVGFLPVLEAFYNVKHRISELLTVIASNTPPSSPSRSSYGRMPTC</sequence>
<proteinExistence type="predicted"/>
<protein>
    <submittedName>
        <fullName evidence="1">6938_t:CDS:1</fullName>
    </submittedName>
</protein>
<organism evidence="1 2">
    <name type="scientific">Cetraspora pellucida</name>
    <dbReference type="NCBI Taxonomy" id="1433469"/>
    <lineage>
        <taxon>Eukaryota</taxon>
        <taxon>Fungi</taxon>
        <taxon>Fungi incertae sedis</taxon>
        <taxon>Mucoromycota</taxon>
        <taxon>Glomeromycotina</taxon>
        <taxon>Glomeromycetes</taxon>
        <taxon>Diversisporales</taxon>
        <taxon>Gigasporaceae</taxon>
        <taxon>Cetraspora</taxon>
    </lineage>
</organism>
<evidence type="ECO:0000313" key="2">
    <source>
        <dbReference type="Proteomes" id="UP000789759"/>
    </source>
</evidence>
<comment type="caution">
    <text evidence="1">The sequence shown here is derived from an EMBL/GenBank/DDBJ whole genome shotgun (WGS) entry which is preliminary data.</text>
</comment>
<reference evidence="1" key="1">
    <citation type="submission" date="2021-06" db="EMBL/GenBank/DDBJ databases">
        <authorList>
            <person name="Kallberg Y."/>
            <person name="Tangrot J."/>
            <person name="Rosling A."/>
        </authorList>
    </citation>
    <scope>NUCLEOTIDE SEQUENCE</scope>
    <source>
        <strain evidence="1">FL966</strain>
    </source>
</reference>